<protein>
    <submittedName>
        <fullName evidence="2">Uncharacterized protein</fullName>
    </submittedName>
</protein>
<keyword evidence="1" id="KW-0472">Membrane</keyword>
<dbReference type="Proteomes" id="UP000238322">
    <property type="component" value="Unassembled WGS sequence"/>
</dbReference>
<keyword evidence="1" id="KW-1133">Transmembrane helix</keyword>
<accession>A0A2S8FYX0</accession>
<dbReference type="RefSeq" id="WP_105328531.1">
    <property type="nucleotide sequence ID" value="NZ_PUHY01000005.1"/>
</dbReference>
<organism evidence="2 3">
    <name type="scientific">Blastopirellula marina</name>
    <dbReference type="NCBI Taxonomy" id="124"/>
    <lineage>
        <taxon>Bacteria</taxon>
        <taxon>Pseudomonadati</taxon>
        <taxon>Planctomycetota</taxon>
        <taxon>Planctomycetia</taxon>
        <taxon>Pirellulales</taxon>
        <taxon>Pirellulaceae</taxon>
        <taxon>Blastopirellula</taxon>
    </lineage>
</organism>
<reference evidence="2 3" key="1">
    <citation type="submission" date="2018-02" db="EMBL/GenBank/DDBJ databases">
        <title>Comparative genomes isolates from brazilian mangrove.</title>
        <authorList>
            <person name="Araujo J.E."/>
            <person name="Taketani R.G."/>
            <person name="Silva M.C.P."/>
            <person name="Loureco M.V."/>
            <person name="Andreote F.D."/>
        </authorList>
    </citation>
    <scope>NUCLEOTIDE SEQUENCE [LARGE SCALE GENOMIC DNA]</scope>
    <source>
        <strain evidence="2 3">Hex-1 MGV</strain>
    </source>
</reference>
<dbReference type="AlphaFoldDB" id="A0A2S8FYX0"/>
<proteinExistence type="predicted"/>
<comment type="caution">
    <text evidence="2">The sequence shown here is derived from an EMBL/GenBank/DDBJ whole genome shotgun (WGS) entry which is preliminary data.</text>
</comment>
<keyword evidence="1" id="KW-0812">Transmembrane</keyword>
<evidence type="ECO:0000256" key="1">
    <source>
        <dbReference type="SAM" id="Phobius"/>
    </source>
</evidence>
<evidence type="ECO:0000313" key="3">
    <source>
        <dbReference type="Proteomes" id="UP000238322"/>
    </source>
</evidence>
<feature type="transmembrane region" description="Helical" evidence="1">
    <location>
        <begin position="90"/>
        <end position="109"/>
    </location>
</feature>
<evidence type="ECO:0000313" key="2">
    <source>
        <dbReference type="EMBL" id="PQO37280.1"/>
    </source>
</evidence>
<dbReference type="EMBL" id="PUHY01000005">
    <property type="protein sequence ID" value="PQO37280.1"/>
    <property type="molecule type" value="Genomic_DNA"/>
</dbReference>
<gene>
    <name evidence="2" type="ORF">C5Y83_04855</name>
</gene>
<sequence length="110" mass="12370">MLSFLVLLVIVTFSATFAVAWTVNQYRTLVICLIVWQLFIALVLAPADGGVWSAWMIMLFGLQDCVILLTHREVAARIMGPSTGKLFLRWGYMLLPVVIAVAFTVIYSFR</sequence>
<name>A0A2S8FYX0_9BACT</name>
<feature type="transmembrane region" description="Helical" evidence="1">
    <location>
        <begin position="28"/>
        <end position="45"/>
    </location>
</feature>